<dbReference type="AlphaFoldDB" id="A0A286RJN2"/>
<keyword evidence="3" id="KW-0479">Metal-binding</keyword>
<gene>
    <name evidence="9" type="ORF">THTE_3574</name>
</gene>
<dbReference type="Gene3D" id="3.40.720.10">
    <property type="entry name" value="Alkaline Phosphatase, subunit A"/>
    <property type="match status" value="1"/>
</dbReference>
<dbReference type="PANTHER" id="PTHR45953:SF1">
    <property type="entry name" value="IDURONATE 2-SULFATASE"/>
    <property type="match status" value="1"/>
</dbReference>
<keyword evidence="7" id="KW-0812">Transmembrane</keyword>
<dbReference type="PROSITE" id="PS00149">
    <property type="entry name" value="SULFATASE_2"/>
    <property type="match status" value="1"/>
</dbReference>
<evidence type="ECO:0000256" key="2">
    <source>
        <dbReference type="ARBA" id="ARBA00008779"/>
    </source>
</evidence>
<accession>A0A286RJN2</accession>
<dbReference type="GO" id="GO:0046872">
    <property type="term" value="F:metal ion binding"/>
    <property type="evidence" value="ECO:0007669"/>
    <property type="project" value="UniProtKB-KW"/>
</dbReference>
<sequence>MIKVGDWKECHRNGITYTIKKEEAMRYSGFTCMLSLILALCGPYALMQAGEAAQSGRYNVLFIISDDLNTNLATYGHQLVKSPNVDRVARWGLRFERAYCQFPLCNPSRASFLTGMRPDRTRVYDNSVHFRENIPECVTLPEFFRRKGYFTARVGKIFHYGVPTQIGTSGLDDPQSWDLVVNPRGRDKDEEAKIFSLIPGQFGGTLSWLAADGTDEEQTDGIGATEAIKLLEKHQNERFFLAVGFYRPHTPYVAPRKYFDLYPLDKIIVPSIPPGYFDTIPKLAVTLKKEEAAMDENLKKQAIQAYYAAITFMDAQLGRVLDAVERLHLRNNTIIVMTSDHGYHMHEHGLWQKRTLFEESTRVPLLIAVPGTKHAGKSTRAIVEMVDLYPTLAELCGFQPPANLDGTSLVSILNNPDLPGKQVAITQVTRTVQKQIVFGYTVRTARWRYTEWDDGNQGKELYDHEADPQEMRNLANDPQYAQVMVELSKLLPKRNK</sequence>
<evidence type="ECO:0000256" key="1">
    <source>
        <dbReference type="ARBA" id="ARBA00001913"/>
    </source>
</evidence>
<dbReference type="SUPFAM" id="SSF53649">
    <property type="entry name" value="Alkaline phosphatase-like"/>
    <property type="match status" value="1"/>
</dbReference>
<keyword evidence="7" id="KW-1133">Transmembrane helix</keyword>
<dbReference type="EC" id="3.1.6.6" evidence="9"/>
<proteinExistence type="inferred from homology"/>
<feature type="domain" description="Sulfatase N-terminal" evidence="8">
    <location>
        <begin position="59"/>
        <end position="397"/>
    </location>
</feature>
<keyword evidence="7" id="KW-0472">Membrane</keyword>
<evidence type="ECO:0000313" key="10">
    <source>
        <dbReference type="Proteomes" id="UP000215086"/>
    </source>
</evidence>
<comment type="similarity">
    <text evidence="2">Belongs to the sulfatase family.</text>
</comment>
<organism evidence="9 10">
    <name type="scientific">Thermogutta terrifontis</name>
    <dbReference type="NCBI Taxonomy" id="1331910"/>
    <lineage>
        <taxon>Bacteria</taxon>
        <taxon>Pseudomonadati</taxon>
        <taxon>Planctomycetota</taxon>
        <taxon>Planctomycetia</taxon>
        <taxon>Pirellulales</taxon>
        <taxon>Thermoguttaceae</taxon>
        <taxon>Thermogutta</taxon>
    </lineage>
</organism>
<dbReference type="InterPro" id="IPR017850">
    <property type="entry name" value="Alkaline_phosphatase_core_sf"/>
</dbReference>
<dbReference type="KEGG" id="ttf:THTE_3574"/>
<comment type="cofactor">
    <cofactor evidence="1">
        <name>Ca(2+)</name>
        <dbReference type="ChEBI" id="CHEBI:29108"/>
    </cofactor>
</comment>
<dbReference type="Proteomes" id="UP000215086">
    <property type="component" value="Chromosome"/>
</dbReference>
<keyword evidence="6" id="KW-0106">Calcium</keyword>
<dbReference type="GO" id="GO:0047753">
    <property type="term" value="F:choline-sulfatase activity"/>
    <property type="evidence" value="ECO:0007669"/>
    <property type="project" value="UniProtKB-EC"/>
</dbReference>
<reference evidence="9 10" key="1">
    <citation type="journal article" name="Front. Microbiol.">
        <title>Sugar Metabolism of the First Thermophilic Planctomycete Thermogutta terrifontis: Comparative Genomic and Transcriptomic Approaches.</title>
        <authorList>
            <person name="Elcheninov A.G."/>
            <person name="Menzel P."/>
            <person name="Gudbergsdottir S.R."/>
            <person name="Slesarev A.I."/>
            <person name="Kadnikov V.V."/>
            <person name="Krogh A."/>
            <person name="Bonch-Osmolovskaya E.A."/>
            <person name="Peng X."/>
            <person name="Kublanov I.V."/>
        </authorList>
    </citation>
    <scope>NUCLEOTIDE SEQUENCE [LARGE SCALE GENOMIC DNA]</scope>
    <source>
        <strain evidence="9 10">R1</strain>
    </source>
</reference>
<feature type="transmembrane region" description="Helical" evidence="7">
    <location>
        <begin position="27"/>
        <end position="47"/>
    </location>
</feature>
<evidence type="ECO:0000256" key="7">
    <source>
        <dbReference type="SAM" id="Phobius"/>
    </source>
</evidence>
<evidence type="ECO:0000256" key="3">
    <source>
        <dbReference type="ARBA" id="ARBA00022723"/>
    </source>
</evidence>
<evidence type="ECO:0000256" key="4">
    <source>
        <dbReference type="ARBA" id="ARBA00022729"/>
    </source>
</evidence>
<dbReference type="Pfam" id="PF00884">
    <property type="entry name" value="Sulfatase"/>
    <property type="match status" value="1"/>
</dbReference>
<evidence type="ECO:0000256" key="6">
    <source>
        <dbReference type="ARBA" id="ARBA00022837"/>
    </source>
</evidence>
<evidence type="ECO:0000259" key="8">
    <source>
        <dbReference type="Pfam" id="PF00884"/>
    </source>
</evidence>
<keyword evidence="4" id="KW-0732">Signal</keyword>
<keyword evidence="10" id="KW-1185">Reference proteome</keyword>
<name>A0A286RJN2_9BACT</name>
<evidence type="ECO:0000256" key="5">
    <source>
        <dbReference type="ARBA" id="ARBA00022801"/>
    </source>
</evidence>
<dbReference type="PANTHER" id="PTHR45953">
    <property type="entry name" value="IDURONATE 2-SULFATASE"/>
    <property type="match status" value="1"/>
</dbReference>
<dbReference type="EMBL" id="CP018477">
    <property type="protein sequence ID" value="ASV76175.1"/>
    <property type="molecule type" value="Genomic_DNA"/>
</dbReference>
<dbReference type="GO" id="GO:0005737">
    <property type="term" value="C:cytoplasm"/>
    <property type="evidence" value="ECO:0007669"/>
    <property type="project" value="TreeGrafter"/>
</dbReference>
<dbReference type="CDD" id="cd16030">
    <property type="entry name" value="iduronate-2-sulfatase"/>
    <property type="match status" value="1"/>
</dbReference>
<evidence type="ECO:0000313" key="9">
    <source>
        <dbReference type="EMBL" id="ASV76175.1"/>
    </source>
</evidence>
<protein>
    <submittedName>
        <fullName evidence="9">Choline-sulfatase</fullName>
        <ecNumber evidence="9">3.1.6.6</ecNumber>
    </submittedName>
</protein>
<dbReference type="InterPro" id="IPR024607">
    <property type="entry name" value="Sulfatase_CS"/>
</dbReference>
<dbReference type="InterPro" id="IPR000917">
    <property type="entry name" value="Sulfatase_N"/>
</dbReference>
<keyword evidence="5 9" id="KW-0378">Hydrolase</keyword>
<dbReference type="InterPro" id="IPR035874">
    <property type="entry name" value="IDS"/>
</dbReference>
<dbReference type="GO" id="GO:0004423">
    <property type="term" value="F:iduronate-2-sulfatase activity"/>
    <property type="evidence" value="ECO:0007669"/>
    <property type="project" value="InterPro"/>
</dbReference>